<keyword evidence="2" id="KW-1185">Reference proteome</keyword>
<organism evidence="1">
    <name type="scientific">Oryza brachyantha</name>
    <name type="common">malo sina</name>
    <dbReference type="NCBI Taxonomy" id="4533"/>
    <lineage>
        <taxon>Eukaryota</taxon>
        <taxon>Viridiplantae</taxon>
        <taxon>Streptophyta</taxon>
        <taxon>Embryophyta</taxon>
        <taxon>Tracheophyta</taxon>
        <taxon>Spermatophyta</taxon>
        <taxon>Magnoliopsida</taxon>
        <taxon>Liliopsida</taxon>
        <taxon>Poales</taxon>
        <taxon>Poaceae</taxon>
        <taxon>BOP clade</taxon>
        <taxon>Oryzoideae</taxon>
        <taxon>Oryzeae</taxon>
        <taxon>Oryzinae</taxon>
        <taxon>Oryza</taxon>
    </lineage>
</organism>
<accession>J3M9C8</accession>
<dbReference type="HOGENOM" id="CLU_3090464_0_0_1"/>
<proteinExistence type="predicted"/>
<evidence type="ECO:0000313" key="2">
    <source>
        <dbReference type="Proteomes" id="UP000006038"/>
    </source>
</evidence>
<sequence length="52" mass="6241">MWVRTQINRRIASDHHTQEHNLLVQLDHTRRDMIETDRVSLCLLPLIDHSLL</sequence>
<reference evidence="1" key="1">
    <citation type="journal article" date="2013" name="Nat. Commun.">
        <title>Whole-genome sequencing of Oryza brachyantha reveals mechanisms underlying Oryza genome evolution.</title>
        <authorList>
            <person name="Chen J."/>
            <person name="Huang Q."/>
            <person name="Gao D."/>
            <person name="Wang J."/>
            <person name="Lang Y."/>
            <person name="Liu T."/>
            <person name="Li B."/>
            <person name="Bai Z."/>
            <person name="Luis Goicoechea J."/>
            <person name="Liang C."/>
            <person name="Chen C."/>
            <person name="Zhang W."/>
            <person name="Sun S."/>
            <person name="Liao Y."/>
            <person name="Zhang X."/>
            <person name="Yang L."/>
            <person name="Song C."/>
            <person name="Wang M."/>
            <person name="Shi J."/>
            <person name="Liu G."/>
            <person name="Liu J."/>
            <person name="Zhou H."/>
            <person name="Zhou W."/>
            <person name="Yu Q."/>
            <person name="An N."/>
            <person name="Chen Y."/>
            <person name="Cai Q."/>
            <person name="Wang B."/>
            <person name="Liu B."/>
            <person name="Min J."/>
            <person name="Huang Y."/>
            <person name="Wu H."/>
            <person name="Li Z."/>
            <person name="Zhang Y."/>
            <person name="Yin Y."/>
            <person name="Song W."/>
            <person name="Jiang J."/>
            <person name="Jackson S.A."/>
            <person name="Wing R.A."/>
            <person name="Wang J."/>
            <person name="Chen M."/>
        </authorList>
    </citation>
    <scope>NUCLEOTIDE SEQUENCE [LARGE SCALE GENOMIC DNA]</scope>
    <source>
        <strain evidence="1">cv. IRGC 101232</strain>
    </source>
</reference>
<reference evidence="1" key="2">
    <citation type="submission" date="2013-04" db="UniProtKB">
        <authorList>
            <consortium name="EnsemblPlants"/>
        </authorList>
    </citation>
    <scope>IDENTIFICATION</scope>
</reference>
<dbReference type="EnsemblPlants" id="OB05G32020.1">
    <property type="protein sequence ID" value="OB05G32020.1"/>
    <property type="gene ID" value="OB05G32020"/>
</dbReference>
<dbReference type="AlphaFoldDB" id="J3M9C8"/>
<dbReference type="Gramene" id="OB05G32020.1">
    <property type="protein sequence ID" value="OB05G32020.1"/>
    <property type="gene ID" value="OB05G32020"/>
</dbReference>
<dbReference type="Proteomes" id="UP000006038">
    <property type="component" value="Chromosome 5"/>
</dbReference>
<protein>
    <submittedName>
        <fullName evidence="1">Uncharacterized protein</fullName>
    </submittedName>
</protein>
<evidence type="ECO:0000313" key="1">
    <source>
        <dbReference type="EnsemblPlants" id="OB05G32020.1"/>
    </source>
</evidence>
<name>J3M9C8_ORYBR</name>